<dbReference type="Pfam" id="PF00078">
    <property type="entry name" value="RVT_1"/>
    <property type="match status" value="1"/>
</dbReference>
<dbReference type="PANTHER" id="PTHR31635:SF196">
    <property type="entry name" value="REVERSE TRANSCRIPTASE DOMAIN-CONTAINING PROTEIN-RELATED"/>
    <property type="match status" value="1"/>
</dbReference>
<dbReference type="PROSITE" id="PS50878">
    <property type="entry name" value="RT_POL"/>
    <property type="match status" value="1"/>
</dbReference>
<sequence length="189" mass="22236">MRWVRLFNNQVKSRCIVNNTVSDWFILERGCRRGDPISPYLFLIASEILASMIRQNGHIKGYKINGIEIKVSQYADDTTIFLDGSEVAFEKCIETLGEFKKYSGLKMNQDKTKVIWFGCPRPPETIYLPNLQFDWNPRKFSVLGTTFATDLERITENNIQHHWEKVKMEIKNWDKRKLTPFGKNKRNKI</sequence>
<dbReference type="AlphaFoldDB" id="A0AAV4A947"/>
<keyword evidence="3" id="KW-1185">Reference proteome</keyword>
<name>A0AAV4A947_9GAST</name>
<dbReference type="GO" id="GO:0003964">
    <property type="term" value="F:RNA-directed DNA polymerase activity"/>
    <property type="evidence" value="ECO:0007669"/>
    <property type="project" value="UniProtKB-KW"/>
</dbReference>
<dbReference type="InterPro" id="IPR000477">
    <property type="entry name" value="RT_dom"/>
</dbReference>
<dbReference type="InterPro" id="IPR043502">
    <property type="entry name" value="DNA/RNA_pol_sf"/>
</dbReference>
<dbReference type="EMBL" id="BLXT01003625">
    <property type="protein sequence ID" value="GFO02759.1"/>
    <property type="molecule type" value="Genomic_DNA"/>
</dbReference>
<reference evidence="2 3" key="1">
    <citation type="journal article" date="2021" name="Elife">
        <title>Chloroplast acquisition without the gene transfer in kleptoplastic sea slugs, Plakobranchus ocellatus.</title>
        <authorList>
            <person name="Maeda T."/>
            <person name="Takahashi S."/>
            <person name="Yoshida T."/>
            <person name="Shimamura S."/>
            <person name="Takaki Y."/>
            <person name="Nagai Y."/>
            <person name="Toyoda A."/>
            <person name="Suzuki Y."/>
            <person name="Arimoto A."/>
            <person name="Ishii H."/>
            <person name="Satoh N."/>
            <person name="Nishiyama T."/>
            <person name="Hasebe M."/>
            <person name="Maruyama T."/>
            <person name="Minagawa J."/>
            <person name="Obokata J."/>
            <person name="Shigenobu S."/>
        </authorList>
    </citation>
    <scope>NUCLEOTIDE SEQUENCE [LARGE SCALE GENOMIC DNA]</scope>
</reference>
<accession>A0AAV4A947</accession>
<feature type="domain" description="Reverse transcriptase" evidence="1">
    <location>
        <begin position="1"/>
        <end position="147"/>
    </location>
</feature>
<organism evidence="2 3">
    <name type="scientific">Plakobranchus ocellatus</name>
    <dbReference type="NCBI Taxonomy" id="259542"/>
    <lineage>
        <taxon>Eukaryota</taxon>
        <taxon>Metazoa</taxon>
        <taxon>Spiralia</taxon>
        <taxon>Lophotrochozoa</taxon>
        <taxon>Mollusca</taxon>
        <taxon>Gastropoda</taxon>
        <taxon>Heterobranchia</taxon>
        <taxon>Euthyneura</taxon>
        <taxon>Panpulmonata</taxon>
        <taxon>Sacoglossa</taxon>
        <taxon>Placobranchoidea</taxon>
        <taxon>Plakobranchidae</taxon>
        <taxon>Plakobranchus</taxon>
    </lineage>
</organism>
<dbReference type="SUPFAM" id="SSF56672">
    <property type="entry name" value="DNA/RNA polymerases"/>
    <property type="match status" value="1"/>
</dbReference>
<evidence type="ECO:0000313" key="3">
    <source>
        <dbReference type="Proteomes" id="UP000735302"/>
    </source>
</evidence>
<dbReference type="Proteomes" id="UP000735302">
    <property type="component" value="Unassembled WGS sequence"/>
</dbReference>
<keyword evidence="2" id="KW-0548">Nucleotidyltransferase</keyword>
<gene>
    <name evidence="2" type="ORF">PoB_002926400</name>
</gene>
<keyword evidence="2" id="KW-0808">Transferase</keyword>
<keyword evidence="2" id="KW-0695">RNA-directed DNA polymerase</keyword>
<evidence type="ECO:0000313" key="2">
    <source>
        <dbReference type="EMBL" id="GFO02759.1"/>
    </source>
</evidence>
<protein>
    <submittedName>
        <fullName evidence="2">Reverse transcriptase-like protein</fullName>
    </submittedName>
</protein>
<dbReference type="PANTHER" id="PTHR31635">
    <property type="entry name" value="REVERSE TRANSCRIPTASE DOMAIN-CONTAINING PROTEIN-RELATED"/>
    <property type="match status" value="1"/>
</dbReference>
<proteinExistence type="predicted"/>
<evidence type="ECO:0000259" key="1">
    <source>
        <dbReference type="PROSITE" id="PS50878"/>
    </source>
</evidence>
<comment type="caution">
    <text evidence="2">The sequence shown here is derived from an EMBL/GenBank/DDBJ whole genome shotgun (WGS) entry which is preliminary data.</text>
</comment>